<dbReference type="GO" id="GO:0071111">
    <property type="term" value="F:cyclic-guanylate-specific phosphodiesterase activity"/>
    <property type="evidence" value="ECO:0007669"/>
    <property type="project" value="InterPro"/>
</dbReference>
<dbReference type="Pfam" id="PF00990">
    <property type="entry name" value="GGDEF"/>
    <property type="match status" value="1"/>
</dbReference>
<evidence type="ECO:0000259" key="4">
    <source>
        <dbReference type="PROSITE" id="PS51371"/>
    </source>
</evidence>
<evidence type="ECO:0000256" key="1">
    <source>
        <dbReference type="PROSITE-ProRule" id="PRU00703"/>
    </source>
</evidence>
<dbReference type="PROSITE" id="PS50883">
    <property type="entry name" value="EAL"/>
    <property type="match status" value="1"/>
</dbReference>
<dbReference type="InterPro" id="IPR046342">
    <property type="entry name" value="CBS_dom_sf"/>
</dbReference>
<accession>A0A1M5Z0R0</accession>
<dbReference type="InterPro" id="IPR035919">
    <property type="entry name" value="EAL_sf"/>
</dbReference>
<dbReference type="AlphaFoldDB" id="A0A1M5Z0R0"/>
<dbReference type="Proteomes" id="UP000183995">
    <property type="component" value="Unassembled WGS sequence"/>
</dbReference>
<dbReference type="InterPro" id="IPR001633">
    <property type="entry name" value="EAL_dom"/>
</dbReference>
<protein>
    <submittedName>
        <fullName evidence="5">Diguanylate cyclase (GGDEF) domain-containing protein</fullName>
    </submittedName>
</protein>
<gene>
    <name evidence="5" type="ORF">SAMN02745823_03059</name>
</gene>
<dbReference type="RefSeq" id="WP_073080765.1">
    <property type="nucleotide sequence ID" value="NZ_FQXV01000012.1"/>
</dbReference>
<dbReference type="Gene3D" id="3.20.20.450">
    <property type="entry name" value="EAL domain"/>
    <property type="match status" value="1"/>
</dbReference>
<dbReference type="InterPro" id="IPR029787">
    <property type="entry name" value="Nucleotide_cyclase"/>
</dbReference>
<dbReference type="InterPro" id="IPR000644">
    <property type="entry name" value="CBS_dom"/>
</dbReference>
<dbReference type="PROSITE" id="PS50887">
    <property type="entry name" value="GGDEF"/>
    <property type="match status" value="1"/>
</dbReference>
<feature type="domain" description="CBS" evidence="4">
    <location>
        <begin position="351"/>
        <end position="415"/>
    </location>
</feature>
<dbReference type="STRING" id="1123282.SAMN02745823_03059"/>
<dbReference type="PANTHER" id="PTHR33121">
    <property type="entry name" value="CYCLIC DI-GMP PHOSPHODIESTERASE PDEF"/>
    <property type="match status" value="1"/>
</dbReference>
<dbReference type="Pfam" id="PF00571">
    <property type="entry name" value="CBS"/>
    <property type="match status" value="1"/>
</dbReference>
<proteinExistence type="predicted"/>
<name>A0A1M5Z0R0_9FIRM</name>
<dbReference type="InterPro" id="IPR050706">
    <property type="entry name" value="Cyclic-di-GMP_PDE-like"/>
</dbReference>
<dbReference type="SMART" id="SM00052">
    <property type="entry name" value="EAL"/>
    <property type="match status" value="1"/>
</dbReference>
<dbReference type="Gene3D" id="3.10.580.10">
    <property type="entry name" value="CBS-domain"/>
    <property type="match status" value="1"/>
</dbReference>
<dbReference type="PROSITE" id="PS51371">
    <property type="entry name" value="CBS"/>
    <property type="match status" value="1"/>
</dbReference>
<organism evidence="5 6">
    <name type="scientific">Sporobacter termitidis DSM 10068</name>
    <dbReference type="NCBI Taxonomy" id="1123282"/>
    <lineage>
        <taxon>Bacteria</taxon>
        <taxon>Bacillati</taxon>
        <taxon>Bacillota</taxon>
        <taxon>Clostridia</taxon>
        <taxon>Eubacteriales</taxon>
        <taxon>Oscillospiraceae</taxon>
        <taxon>Sporobacter</taxon>
    </lineage>
</organism>
<evidence type="ECO:0000313" key="5">
    <source>
        <dbReference type="EMBL" id="SHI17865.1"/>
    </source>
</evidence>
<dbReference type="Pfam" id="PF00563">
    <property type="entry name" value="EAL"/>
    <property type="match status" value="1"/>
</dbReference>
<dbReference type="Gene3D" id="3.30.70.270">
    <property type="match status" value="1"/>
</dbReference>
<keyword evidence="6" id="KW-1185">Reference proteome</keyword>
<dbReference type="SUPFAM" id="SSF55073">
    <property type="entry name" value="Nucleotide cyclase"/>
    <property type="match status" value="1"/>
</dbReference>
<keyword evidence="1" id="KW-0129">CBS domain</keyword>
<feature type="domain" description="EAL" evidence="2">
    <location>
        <begin position="9"/>
        <end position="259"/>
    </location>
</feature>
<dbReference type="SUPFAM" id="SSF54631">
    <property type="entry name" value="CBS-domain pair"/>
    <property type="match status" value="1"/>
</dbReference>
<evidence type="ECO:0000259" key="3">
    <source>
        <dbReference type="PROSITE" id="PS50887"/>
    </source>
</evidence>
<dbReference type="InterPro" id="IPR043128">
    <property type="entry name" value="Rev_trsase/Diguanyl_cyclase"/>
</dbReference>
<reference evidence="5 6" key="1">
    <citation type="submission" date="2016-11" db="EMBL/GenBank/DDBJ databases">
        <authorList>
            <person name="Jaros S."/>
            <person name="Januszkiewicz K."/>
            <person name="Wedrychowicz H."/>
        </authorList>
    </citation>
    <scope>NUCLEOTIDE SEQUENCE [LARGE SCALE GENOMIC DNA]</scope>
    <source>
        <strain evidence="5 6">DSM 10068</strain>
    </source>
</reference>
<dbReference type="PANTHER" id="PTHR33121:SF76">
    <property type="entry name" value="SIGNALING PROTEIN"/>
    <property type="match status" value="1"/>
</dbReference>
<dbReference type="CDD" id="cd01949">
    <property type="entry name" value="GGDEF"/>
    <property type="match status" value="1"/>
</dbReference>
<dbReference type="InterPro" id="IPR000160">
    <property type="entry name" value="GGDEF_dom"/>
</dbReference>
<dbReference type="EMBL" id="FQXV01000012">
    <property type="protein sequence ID" value="SHI17865.1"/>
    <property type="molecule type" value="Genomic_DNA"/>
</dbReference>
<feature type="domain" description="GGDEF" evidence="3">
    <location>
        <begin position="439"/>
        <end position="588"/>
    </location>
</feature>
<dbReference type="OrthoDB" id="9813903at2"/>
<sequence length="588" mass="66482">MQEQSKNTDNMLESQLTQIINDADIKIVFQPIISLRDGEILGYEALSRGPAGTPLQNPDALFGVAAECGKLWELEQLCRTKALETAYRDDAAFQLFLNVNPHVIHDDKFKQGFTKEYLQAFNIDPSYIYFEISEKNAVGDLPGFKKTIEHYKTQNYKIAIDDAGAGYSGLNLITDVHPHYIKLDMKLVRDIDRDAYKKSLVKSLYDFCCLTDVALIAEGIETEAELRALIEIGVHYGQGYYIQYPQHDIAEIDKRVIETIHACNAQKNHQFRHVSNFYIGNLCFDGITVGPNDLAGNVYNYFLSDENLSGVTVVDANMEILGAVTRSNIEHTMSGQYGFSLYTKRPISNIMNSSPLAMDAKTSIDVVSKLAMSRPLKSIYDFIVVTDQNRYLGVVTIKDLLEKTMEIEVFNSRQLNPLSGLPGNLAIEKNFERFITAREPHTILYIDLDNFKAYNDIYGFGNGDRVIRFVAQLLTDIIPDDNFIGHIGGDDFVVMLNTFDVSALCDAFIQRFDEGICSFYSNEDLARGYILTKNRRGEDEQYPIMSVSVASVSNRYRFFANVQELAEYASALKKQCKLIWRSCHITGK</sequence>
<evidence type="ECO:0000259" key="2">
    <source>
        <dbReference type="PROSITE" id="PS50883"/>
    </source>
</evidence>
<dbReference type="NCBIfam" id="TIGR00254">
    <property type="entry name" value="GGDEF"/>
    <property type="match status" value="1"/>
</dbReference>
<dbReference type="SMART" id="SM00267">
    <property type="entry name" value="GGDEF"/>
    <property type="match status" value="1"/>
</dbReference>
<dbReference type="CDD" id="cd01948">
    <property type="entry name" value="EAL"/>
    <property type="match status" value="1"/>
</dbReference>
<dbReference type="SUPFAM" id="SSF141868">
    <property type="entry name" value="EAL domain-like"/>
    <property type="match status" value="1"/>
</dbReference>
<evidence type="ECO:0000313" key="6">
    <source>
        <dbReference type="Proteomes" id="UP000183995"/>
    </source>
</evidence>